<reference evidence="3 5" key="2">
    <citation type="submission" date="2018-07" db="EMBL/GenBank/DDBJ databases">
        <title>Whole Genome Shotgun Sequence of Streptomyces spongiicola strain 531S.</title>
        <authorList>
            <person name="Dohra H."/>
            <person name="Kodani S."/>
        </authorList>
    </citation>
    <scope>NUCLEOTIDE SEQUENCE [LARGE SCALE GENOMIC DNA]</scope>
    <source>
        <strain evidence="3 5">531S</strain>
    </source>
</reference>
<reference evidence="2 4" key="1">
    <citation type="submission" date="2018-05" db="EMBL/GenBank/DDBJ databases">
        <title>Complete genome sequence of the Type Strain of Streptomyces spongiicola HNM0071, the producer of staurosporine.</title>
        <authorList>
            <person name="Zhou S."/>
            <person name="Huang X."/>
        </authorList>
    </citation>
    <scope>NUCLEOTIDE SEQUENCE [LARGE SCALE GENOMIC DNA]</scope>
    <source>
        <strain evidence="2 4">HNM0071</strain>
    </source>
</reference>
<dbReference type="Proteomes" id="UP000265354">
    <property type="component" value="Unassembled WGS sequence"/>
</dbReference>
<sequence length="325" mass="37147">MSRVKHAPEALSVARSLCIPVRPWGGESLPSYVARLAQANRIPHTALWRCIGVPHRAGASSTTLPWEATLNQPAVARLAVMSGIPVERLRKALPGLSWSIREASALPTDVPTFWMRQAHSPNAVICRQCTLRRSISTQVRAHLSLPDIVCHRHHTWQTPEPKDISAVPEIARAQRRLRKLRKTHGSHIMACCVRDARWIISGWASIPSREPMLEELWQHRRIKLGLPHWFRSWDLTTHIMAHPEVVTLACALVPIYLDPLFFKRPGIREWKFKRHLRLRLGLDPRRQPTGDPINKFFLAVQTDRARWRNPKSAMITETATPRTSQ</sequence>
<dbReference type="InterPro" id="IPR009492">
    <property type="entry name" value="TniQ"/>
</dbReference>
<accession>A0A2S1YWJ3</accession>
<evidence type="ECO:0000313" key="3">
    <source>
        <dbReference type="EMBL" id="GBQ01126.1"/>
    </source>
</evidence>
<feature type="domain" description="TniQ" evidence="1">
    <location>
        <begin position="21"/>
        <end position="155"/>
    </location>
</feature>
<dbReference type="AlphaFoldDB" id="A0A2S1YWJ3"/>
<organism evidence="3 5">
    <name type="scientific">Streptomyces spongiicola</name>
    <dbReference type="NCBI Taxonomy" id="1690221"/>
    <lineage>
        <taxon>Bacteria</taxon>
        <taxon>Bacillati</taxon>
        <taxon>Actinomycetota</taxon>
        <taxon>Actinomycetes</taxon>
        <taxon>Kitasatosporales</taxon>
        <taxon>Streptomycetaceae</taxon>
        <taxon>Streptomyces</taxon>
    </lineage>
</organism>
<dbReference type="EMBL" id="BGZL01000006">
    <property type="protein sequence ID" value="GBQ01126.1"/>
    <property type="molecule type" value="Genomic_DNA"/>
</dbReference>
<dbReference type="EMBL" id="CP029254">
    <property type="protein sequence ID" value="AWK08098.1"/>
    <property type="molecule type" value="Genomic_DNA"/>
</dbReference>
<dbReference type="KEGG" id="sspo:DDQ41_03140"/>
<protein>
    <recommendedName>
        <fullName evidence="1">TniQ domain-containing protein</fullName>
    </recommendedName>
</protein>
<evidence type="ECO:0000313" key="5">
    <source>
        <dbReference type="Proteomes" id="UP000265354"/>
    </source>
</evidence>
<gene>
    <name evidence="2" type="ORF">DDQ41_03140</name>
    <name evidence="3" type="ORF">SSP531S_25580</name>
</gene>
<evidence type="ECO:0000313" key="4">
    <source>
        <dbReference type="Proteomes" id="UP000245051"/>
    </source>
</evidence>
<dbReference type="Pfam" id="PF06527">
    <property type="entry name" value="TniQ"/>
    <property type="match status" value="1"/>
</dbReference>
<proteinExistence type="predicted"/>
<keyword evidence="4" id="KW-1185">Reference proteome</keyword>
<name>A0A2S1YWJ3_9ACTN</name>
<dbReference type="RefSeq" id="WP_109293093.1">
    <property type="nucleotide sequence ID" value="NZ_BGZL01000006.1"/>
</dbReference>
<evidence type="ECO:0000313" key="2">
    <source>
        <dbReference type="EMBL" id="AWK08098.1"/>
    </source>
</evidence>
<dbReference type="Proteomes" id="UP000245051">
    <property type="component" value="Chromosome"/>
</dbReference>
<dbReference type="OrthoDB" id="4029835at2"/>
<evidence type="ECO:0000259" key="1">
    <source>
        <dbReference type="Pfam" id="PF06527"/>
    </source>
</evidence>